<dbReference type="Gene3D" id="3.40.710.10">
    <property type="entry name" value="DD-peptidase/beta-lactamase superfamily"/>
    <property type="match status" value="1"/>
</dbReference>
<dbReference type="EMBL" id="CP099547">
    <property type="protein sequence ID" value="USR79564.1"/>
    <property type="molecule type" value="Genomic_DNA"/>
</dbReference>
<dbReference type="InterPro" id="IPR012338">
    <property type="entry name" value="Beta-lactam/transpept-like"/>
</dbReference>
<accession>A0ABY5AH99</accession>
<dbReference type="Pfam" id="PF00144">
    <property type="entry name" value="Beta-lactamase"/>
    <property type="match status" value="1"/>
</dbReference>
<evidence type="ECO:0000313" key="2">
    <source>
        <dbReference type="EMBL" id="USR79564.1"/>
    </source>
</evidence>
<sequence length="273" mass="29185">MYDDYLASDQFSFSRAYMTLARSTTSSGVEIHGIAGDPDTVFSLASVTKPIASWAVLVAVERGLISLDDPAGPSGSTFRHLLAHASGLPSEPGEALTAPARRRIYSNHGFDVLGNELANRVGMSIQDWISHAVLEPLGMDETTIPGSIAYSGRSSLDSLARFAIEVLHPTLISAQLAAAVATPQFPGLPGILPGYGRQKDNLWGLGFEIRGEKSPHWTGSDFPTTTFGHFGQSGSFIWIDPSIGKAGIFLGARMFGADHAQIWPELTNQMRAA</sequence>
<dbReference type="InterPro" id="IPR050789">
    <property type="entry name" value="Diverse_Enzym_Activities"/>
</dbReference>
<dbReference type="RefSeq" id="WP_252673433.1">
    <property type="nucleotide sequence ID" value="NZ_CP099547.1"/>
</dbReference>
<feature type="domain" description="Beta-lactamase-related" evidence="1">
    <location>
        <begin position="37"/>
        <end position="260"/>
    </location>
</feature>
<organism evidence="2 3">
    <name type="scientific">Arcanobacterium pinnipediorum</name>
    <dbReference type="NCBI Taxonomy" id="1503041"/>
    <lineage>
        <taxon>Bacteria</taxon>
        <taxon>Bacillati</taxon>
        <taxon>Actinomycetota</taxon>
        <taxon>Actinomycetes</taxon>
        <taxon>Actinomycetales</taxon>
        <taxon>Actinomycetaceae</taxon>
        <taxon>Arcanobacterium</taxon>
    </lineage>
</organism>
<dbReference type="PANTHER" id="PTHR43283:SF15">
    <property type="entry name" value="CONSERVED PROTEIN"/>
    <property type="match status" value="1"/>
</dbReference>
<gene>
    <name evidence="2" type="ORF">NG665_00765</name>
</gene>
<evidence type="ECO:0000313" key="3">
    <source>
        <dbReference type="Proteomes" id="UP001056109"/>
    </source>
</evidence>
<evidence type="ECO:0000259" key="1">
    <source>
        <dbReference type="Pfam" id="PF00144"/>
    </source>
</evidence>
<keyword evidence="3" id="KW-1185">Reference proteome</keyword>
<protein>
    <submittedName>
        <fullName evidence="2">Beta-lactamase family protein</fullName>
    </submittedName>
</protein>
<reference evidence="2" key="1">
    <citation type="submission" date="2022-06" db="EMBL/GenBank/DDBJ databases">
        <title>Complete Genome Sequence of Arcanobacterium pinnipediorum strain DSM 28752 isolated from a harbour seal.</title>
        <authorList>
            <person name="Borowiak M."/>
            <person name="Kreitlow A."/>
            <person name="Alssahen M."/>
            <person name="Malorny B."/>
            <person name="Laemmler C."/>
            <person name="Prenger-Berninghoff E."/>
            <person name="Siebert U."/>
            <person name="Ploetz M."/>
            <person name="Abdulmawjood A."/>
        </authorList>
    </citation>
    <scope>NUCLEOTIDE SEQUENCE</scope>
    <source>
        <strain evidence="2">DSM 28752</strain>
    </source>
</reference>
<dbReference type="InterPro" id="IPR001466">
    <property type="entry name" value="Beta-lactam-related"/>
</dbReference>
<proteinExistence type="predicted"/>
<dbReference type="SUPFAM" id="SSF56601">
    <property type="entry name" value="beta-lactamase/transpeptidase-like"/>
    <property type="match status" value="1"/>
</dbReference>
<dbReference type="PANTHER" id="PTHR43283">
    <property type="entry name" value="BETA-LACTAMASE-RELATED"/>
    <property type="match status" value="1"/>
</dbReference>
<dbReference type="Proteomes" id="UP001056109">
    <property type="component" value="Chromosome"/>
</dbReference>
<name>A0ABY5AH99_9ACTO</name>